<feature type="region of interest" description="Disordered" evidence="1">
    <location>
        <begin position="70"/>
        <end position="127"/>
    </location>
</feature>
<feature type="region of interest" description="Disordered" evidence="1">
    <location>
        <begin position="184"/>
        <end position="207"/>
    </location>
</feature>
<organism evidence="2 3">
    <name type="scientific">Phakopsora pachyrhizi</name>
    <name type="common">Asian soybean rust disease fungus</name>
    <dbReference type="NCBI Taxonomy" id="170000"/>
    <lineage>
        <taxon>Eukaryota</taxon>
        <taxon>Fungi</taxon>
        <taxon>Dikarya</taxon>
        <taxon>Basidiomycota</taxon>
        <taxon>Pucciniomycotina</taxon>
        <taxon>Pucciniomycetes</taxon>
        <taxon>Pucciniales</taxon>
        <taxon>Phakopsoraceae</taxon>
        <taxon>Phakopsora</taxon>
    </lineage>
</organism>
<gene>
    <name evidence="2" type="ORF">PPACK8108_LOCUS7209</name>
</gene>
<reference evidence="2" key="1">
    <citation type="submission" date="2022-06" db="EMBL/GenBank/DDBJ databases">
        <authorList>
            <consortium name="SYNGENTA / RWTH Aachen University"/>
        </authorList>
    </citation>
    <scope>NUCLEOTIDE SEQUENCE</scope>
</reference>
<dbReference type="EMBL" id="CALTRL010001403">
    <property type="protein sequence ID" value="CAH7672403.1"/>
    <property type="molecule type" value="Genomic_DNA"/>
</dbReference>
<dbReference type="Proteomes" id="UP001153365">
    <property type="component" value="Unassembled WGS sequence"/>
</dbReference>
<evidence type="ECO:0000313" key="3">
    <source>
        <dbReference type="Proteomes" id="UP001153365"/>
    </source>
</evidence>
<feature type="compositionally biased region" description="Basic and acidic residues" evidence="1">
    <location>
        <begin position="107"/>
        <end position="127"/>
    </location>
</feature>
<dbReference type="PANTHER" id="PTHR15728">
    <property type="entry name" value="DEADENYLATION COMPLEX CATALYTIC SUBUNIT PAN2"/>
    <property type="match status" value="1"/>
</dbReference>
<keyword evidence="3" id="KW-1185">Reference proteome</keyword>
<comment type="caution">
    <text evidence="2">The sequence shown here is derived from an EMBL/GenBank/DDBJ whole genome shotgun (WGS) entry which is preliminary data.</text>
</comment>
<accession>A0AAV0AV48</accession>
<dbReference type="GO" id="GO:0000932">
    <property type="term" value="C:P-body"/>
    <property type="evidence" value="ECO:0007669"/>
    <property type="project" value="TreeGrafter"/>
</dbReference>
<dbReference type="PANTHER" id="PTHR15728:SF0">
    <property type="entry name" value="PAN2-PAN3 DEADENYLATION COMPLEX CATALYTIC SUBUNIT PAN2"/>
    <property type="match status" value="1"/>
</dbReference>
<feature type="compositionally biased region" description="Polar residues" evidence="1">
    <location>
        <begin position="88"/>
        <end position="106"/>
    </location>
</feature>
<evidence type="ECO:0000256" key="1">
    <source>
        <dbReference type="SAM" id="MobiDB-lite"/>
    </source>
</evidence>
<name>A0AAV0AV48_PHAPC</name>
<protein>
    <submittedName>
        <fullName evidence="2">Uncharacterized protein</fullName>
    </submittedName>
</protein>
<dbReference type="InterPro" id="IPR050785">
    <property type="entry name" value="PAN2-PAN3_catalytic_subunit"/>
</dbReference>
<proteinExistence type="predicted"/>
<dbReference type="GO" id="GO:0031251">
    <property type="term" value="C:PAN complex"/>
    <property type="evidence" value="ECO:0007669"/>
    <property type="project" value="TreeGrafter"/>
</dbReference>
<evidence type="ECO:0000313" key="2">
    <source>
        <dbReference type="EMBL" id="CAH7672403.1"/>
    </source>
</evidence>
<dbReference type="GO" id="GO:0004535">
    <property type="term" value="F:poly(A)-specific ribonuclease activity"/>
    <property type="evidence" value="ECO:0007669"/>
    <property type="project" value="TreeGrafter"/>
</dbReference>
<dbReference type="AlphaFoldDB" id="A0AAV0AV48"/>
<dbReference type="GO" id="GO:0000289">
    <property type="term" value="P:nuclear-transcribed mRNA poly(A) tail shortening"/>
    <property type="evidence" value="ECO:0007669"/>
    <property type="project" value="TreeGrafter"/>
</dbReference>
<sequence>MTKMVLPPQEYQDCAGTILDAFSAYQRRMAMPWVKNCLSSQENPTKDEKSFIPKSHLSYHTATAMRSFNCSSKPSRKIPPGSEFFRNTHGSSLVNGYADTESNNPSEGEHRYQDRLGPRDQDSLSYSKKTDNLGEQINKSAGSVKQPSSKLLDPRAKAYYHPRENHGKKWQSVLLHAQGTGHSLKPVLQDGIKPKRNPTQGSTGDACQLFDPQKHNTVKFSALKRNGKRKLQPVMLINPDSNTQSKAIRKCFYEHDQNSNSQQALVDGQKTNLLGIFQELSELIPEIMGLQSQLRGAILPNWNVFDLGNPLPSSSFYQLDVNNFVTDLFISSSGEGIAYTEAGGMLHLWTTLGGTGLRVMAEEEGDLKPMKWSQASQPIEFAPPKIDWKNETPLSSIGMPYYSTKLLSVFSYKNYLTE</sequence>